<dbReference type="Gene3D" id="3.40.50.720">
    <property type="entry name" value="NAD(P)-binding Rossmann-like Domain"/>
    <property type="match status" value="1"/>
</dbReference>
<accession>A0A848M6T8</accession>
<dbReference type="AlphaFoldDB" id="A0A848M6T8"/>
<comment type="caution">
    <text evidence="2">The sequence shown here is derived from an EMBL/GenBank/DDBJ whole genome shotgun (WGS) entry which is preliminary data.</text>
</comment>
<evidence type="ECO:0000313" key="2">
    <source>
        <dbReference type="EMBL" id="NMO95969.1"/>
    </source>
</evidence>
<protein>
    <submittedName>
        <fullName evidence="2">SDR family oxidoreductase</fullName>
    </submittedName>
</protein>
<name>A0A848M6T8_PAELE</name>
<dbReference type="Proteomes" id="UP000565468">
    <property type="component" value="Unassembled WGS sequence"/>
</dbReference>
<proteinExistence type="predicted"/>
<dbReference type="EMBL" id="JABBPN010000006">
    <property type="protein sequence ID" value="NMO95969.1"/>
    <property type="molecule type" value="Genomic_DNA"/>
</dbReference>
<dbReference type="RefSeq" id="WP_169504744.1">
    <property type="nucleotide sequence ID" value="NZ_JABBPN010000006.1"/>
</dbReference>
<evidence type="ECO:0000259" key="1">
    <source>
        <dbReference type="Pfam" id="PF13460"/>
    </source>
</evidence>
<feature type="domain" description="NAD(P)-binding" evidence="1">
    <location>
        <begin position="7"/>
        <end position="190"/>
    </location>
</feature>
<reference evidence="2 3" key="1">
    <citation type="submission" date="2020-04" db="EMBL/GenBank/DDBJ databases">
        <title>Paenibacillus algicola sp. nov., a novel marine bacterium producing alginate lyase.</title>
        <authorList>
            <person name="Huang H."/>
        </authorList>
    </citation>
    <scope>NUCLEOTIDE SEQUENCE [LARGE SCALE GENOMIC DNA]</scope>
    <source>
        <strain evidence="2 3">L7-75</strain>
    </source>
</reference>
<dbReference type="PANTHER" id="PTHR15020">
    <property type="entry name" value="FLAVIN REDUCTASE-RELATED"/>
    <property type="match status" value="1"/>
</dbReference>
<evidence type="ECO:0000313" key="3">
    <source>
        <dbReference type="Proteomes" id="UP000565468"/>
    </source>
</evidence>
<dbReference type="SUPFAM" id="SSF51735">
    <property type="entry name" value="NAD(P)-binding Rossmann-fold domains"/>
    <property type="match status" value="1"/>
</dbReference>
<dbReference type="InterPro" id="IPR036291">
    <property type="entry name" value="NAD(P)-bd_dom_sf"/>
</dbReference>
<gene>
    <name evidence="2" type="ORF">HII30_09325</name>
</gene>
<dbReference type="InterPro" id="IPR016040">
    <property type="entry name" value="NAD(P)-bd_dom"/>
</dbReference>
<dbReference type="PANTHER" id="PTHR15020:SF50">
    <property type="entry name" value="UPF0659 PROTEIN YMR090W"/>
    <property type="match status" value="1"/>
</dbReference>
<organism evidence="2 3">
    <name type="scientific">Paenibacillus lemnae</name>
    <dbReference type="NCBI Taxonomy" id="1330551"/>
    <lineage>
        <taxon>Bacteria</taxon>
        <taxon>Bacillati</taxon>
        <taxon>Bacillota</taxon>
        <taxon>Bacilli</taxon>
        <taxon>Bacillales</taxon>
        <taxon>Paenibacillaceae</taxon>
        <taxon>Paenibacillus</taxon>
    </lineage>
</organism>
<dbReference type="CDD" id="cd05243">
    <property type="entry name" value="SDR_a5"/>
    <property type="match status" value="1"/>
</dbReference>
<dbReference type="Pfam" id="PF13460">
    <property type="entry name" value="NAD_binding_10"/>
    <property type="match status" value="1"/>
</dbReference>
<sequence>MKVAVFGANGQIGRIFTEKWLKEDNSSIRALIRSKDQASFFEEKGAETKLVNLEGTVDSLTQAIDGCDAVVFTAGSGGSTGPDKTLLIDLDGAVKAAEAAKQAGIQRFIIVSAMGAGERERWSDSIKPYYAAKHYADAAVQESGLSYTIIRPGGLLNDPGTGRIQAAEQLESGSVSREDVAEVIVASLKNKSTENRAFEVIAGDSEINEALQHL</sequence>
<keyword evidence="3" id="KW-1185">Reference proteome</keyword>